<dbReference type="RefSeq" id="XP_053020786.1">
    <property type="nucleotide sequence ID" value="XM_053169606.1"/>
</dbReference>
<keyword evidence="2" id="KW-0812">Transmembrane</keyword>
<dbReference type="EMBL" id="CP110425">
    <property type="protein sequence ID" value="WAQ85231.1"/>
    <property type="molecule type" value="Genomic_DNA"/>
</dbReference>
<feature type="region of interest" description="Disordered" evidence="1">
    <location>
        <begin position="142"/>
        <end position="181"/>
    </location>
</feature>
<dbReference type="GeneID" id="77810501"/>
<evidence type="ECO:0000313" key="3">
    <source>
        <dbReference type="EMBL" id="WAQ85231.1"/>
    </source>
</evidence>
<protein>
    <submittedName>
        <fullName evidence="3">Uncharacterized protein</fullName>
    </submittedName>
</protein>
<keyword evidence="4" id="KW-1185">Reference proteome</keyword>
<feature type="region of interest" description="Disordered" evidence="1">
    <location>
        <begin position="94"/>
        <end position="119"/>
    </location>
</feature>
<keyword evidence="2" id="KW-0472">Membrane</keyword>
<reference evidence="3" key="1">
    <citation type="submission" date="2022-10" db="EMBL/GenBank/DDBJ databases">
        <title>Puccinia triticina Genome sequencing and assembly.</title>
        <authorList>
            <person name="Li C."/>
        </authorList>
    </citation>
    <scope>NUCLEOTIDE SEQUENCE</scope>
    <source>
        <strain evidence="3">Pt15</strain>
    </source>
</reference>
<proteinExistence type="predicted"/>
<evidence type="ECO:0000256" key="2">
    <source>
        <dbReference type="SAM" id="Phobius"/>
    </source>
</evidence>
<evidence type="ECO:0000313" key="4">
    <source>
        <dbReference type="Proteomes" id="UP001164743"/>
    </source>
</evidence>
<accession>A0ABY7CJ25</accession>
<name>A0ABY7CJ25_9BASI</name>
<gene>
    <name evidence="3" type="ORF">PtA15_5A805</name>
</gene>
<keyword evidence="2" id="KW-1133">Transmembrane helix</keyword>
<evidence type="ECO:0000256" key="1">
    <source>
        <dbReference type="SAM" id="MobiDB-lite"/>
    </source>
</evidence>
<dbReference type="Proteomes" id="UP001164743">
    <property type="component" value="Chromosome 5A"/>
</dbReference>
<sequence>MALNNSVRGIRLRSLLMSIFLAGGCMPMHFLDSKTSTKWFDWNQGSFGLDHVFHSADTSAATATAQPDRHQPFFTDYLHPIGLPAGPSATHWRNSPLLDNYPAPTASEERPAHSQAHGMSLASDELLDPGRWDPQFFDDLGKFLAGGTPDPDGLADGKPGPDGLADGTPGPNGLAAAGASQTHSGVPHVLLGSYRHPIAGAGPSYVPAILESSFPSSYSGPDQRFAPVVKSLKPQTHRTARARARARLRGLLPSPAVRNSGSQRTEIADPSPRQGRLMFDLTFFAINDPSDFMQTKEVDVILQELKKIPNHRLVIPESKFISIYPTYNHVPRESTHEKWKNPSSNDKRARFREKISEFRDHNEYWYQPLSKKYLSGRTLSLEPHYKAILPA</sequence>
<feature type="transmembrane region" description="Helical" evidence="2">
    <location>
        <begin position="12"/>
        <end position="31"/>
    </location>
</feature>
<organism evidence="3 4">
    <name type="scientific">Puccinia triticina</name>
    <dbReference type="NCBI Taxonomy" id="208348"/>
    <lineage>
        <taxon>Eukaryota</taxon>
        <taxon>Fungi</taxon>
        <taxon>Dikarya</taxon>
        <taxon>Basidiomycota</taxon>
        <taxon>Pucciniomycotina</taxon>
        <taxon>Pucciniomycetes</taxon>
        <taxon>Pucciniales</taxon>
        <taxon>Pucciniaceae</taxon>
        <taxon>Puccinia</taxon>
    </lineage>
</organism>